<reference evidence="1" key="1">
    <citation type="submission" date="2022-05" db="EMBL/GenBank/DDBJ databases">
        <title>Comparative Genomics of Spacecraft Associated Microbes.</title>
        <authorList>
            <person name="Tran M.T."/>
            <person name="Wright A."/>
            <person name="Seuylemezian A."/>
            <person name="Eisen J."/>
            <person name="Coil D."/>
        </authorList>
    </citation>
    <scope>NUCLEOTIDE SEQUENCE</scope>
    <source>
        <strain evidence="1">FAIRING 10M-2.2</strain>
    </source>
</reference>
<evidence type="ECO:0000313" key="1">
    <source>
        <dbReference type="EMBL" id="MCM3737586.1"/>
    </source>
</evidence>
<protein>
    <submittedName>
        <fullName evidence="1">Uncharacterized protein</fullName>
    </submittedName>
</protein>
<gene>
    <name evidence="1" type="ORF">M3215_17735</name>
</gene>
<accession>A0ACC6AAS7</accession>
<comment type="caution">
    <text evidence="1">The sequence shown here is derived from an EMBL/GenBank/DDBJ whole genome shotgun (WGS) entry which is preliminary data.</text>
</comment>
<keyword evidence="2" id="KW-1185">Reference proteome</keyword>
<evidence type="ECO:0000313" key="2">
    <source>
        <dbReference type="Proteomes" id="UP001202289"/>
    </source>
</evidence>
<dbReference type="EMBL" id="JAMBOP010000025">
    <property type="protein sequence ID" value="MCM3737586.1"/>
    <property type="molecule type" value="Genomic_DNA"/>
</dbReference>
<organism evidence="1 2">
    <name type="scientific">Bacillus cytotoxicus</name>
    <dbReference type="NCBI Taxonomy" id="580165"/>
    <lineage>
        <taxon>Bacteria</taxon>
        <taxon>Bacillati</taxon>
        <taxon>Bacillota</taxon>
        <taxon>Bacilli</taxon>
        <taxon>Bacillales</taxon>
        <taxon>Bacillaceae</taxon>
        <taxon>Bacillus</taxon>
        <taxon>Bacillus cereus group</taxon>
    </lineage>
</organism>
<dbReference type="Proteomes" id="UP001202289">
    <property type="component" value="Unassembled WGS sequence"/>
</dbReference>
<name>A0ACC6AAS7_9BACI</name>
<sequence>MKDDFIVRLLNGDENQLNQVKEKLISYKINSFGFTGLIHSKDFDPFSDIKATTPSLEAIMIYFSRKDMYNLVMKDLKL</sequence>
<proteinExistence type="predicted"/>